<keyword evidence="2" id="KW-1185">Reference proteome</keyword>
<gene>
    <name evidence="1" type="ORF">PMAYCL1PPCAC_11724</name>
</gene>
<comment type="caution">
    <text evidence="1">The sequence shown here is derived from an EMBL/GenBank/DDBJ whole genome shotgun (WGS) entry which is preliminary data.</text>
</comment>
<protein>
    <submittedName>
        <fullName evidence="1">Uncharacterized protein</fullName>
    </submittedName>
</protein>
<sequence>LLQLDQLLDAVVHLLDGLVLGQAKASLQEYGDDSSGRVGVLTVDAADLELQSIAHLQSIGLGRDLGQFDVHGGTDGRAKVGGAEGEIAEAFVSQEGRLLLDGLDSLDETGQHLSDVSSILHRDDTEMVLLVHPHQEGLRLVVVDTTTIGPEAAGIGLLQESVALLEEEVVLDQLVLDVLGHSLQ</sequence>
<organism evidence="1 2">
    <name type="scientific">Pristionchus mayeri</name>
    <dbReference type="NCBI Taxonomy" id="1317129"/>
    <lineage>
        <taxon>Eukaryota</taxon>
        <taxon>Metazoa</taxon>
        <taxon>Ecdysozoa</taxon>
        <taxon>Nematoda</taxon>
        <taxon>Chromadorea</taxon>
        <taxon>Rhabditida</taxon>
        <taxon>Rhabditina</taxon>
        <taxon>Diplogasteromorpha</taxon>
        <taxon>Diplogasteroidea</taxon>
        <taxon>Neodiplogasteridae</taxon>
        <taxon>Pristionchus</taxon>
    </lineage>
</organism>
<reference evidence="2" key="1">
    <citation type="submission" date="2022-10" db="EMBL/GenBank/DDBJ databases">
        <title>Genome assembly of Pristionchus species.</title>
        <authorList>
            <person name="Yoshida K."/>
            <person name="Sommer R.J."/>
        </authorList>
    </citation>
    <scope>NUCLEOTIDE SEQUENCE [LARGE SCALE GENOMIC DNA]</scope>
    <source>
        <strain evidence="2">RS5460</strain>
    </source>
</reference>
<proteinExistence type="predicted"/>
<accession>A0AAN4ZKF3</accession>
<evidence type="ECO:0000313" key="2">
    <source>
        <dbReference type="Proteomes" id="UP001328107"/>
    </source>
</evidence>
<feature type="non-terminal residue" evidence="1">
    <location>
        <position position="184"/>
    </location>
</feature>
<dbReference type="Proteomes" id="UP001328107">
    <property type="component" value="Unassembled WGS sequence"/>
</dbReference>
<feature type="non-terminal residue" evidence="1">
    <location>
        <position position="1"/>
    </location>
</feature>
<name>A0AAN4ZKF3_9BILA</name>
<evidence type="ECO:0000313" key="1">
    <source>
        <dbReference type="EMBL" id="GMR41529.1"/>
    </source>
</evidence>
<dbReference type="EMBL" id="BTRK01000003">
    <property type="protein sequence ID" value="GMR41529.1"/>
    <property type="molecule type" value="Genomic_DNA"/>
</dbReference>
<dbReference type="AlphaFoldDB" id="A0AAN4ZKF3"/>